<evidence type="ECO:0000313" key="4">
    <source>
        <dbReference type="Proteomes" id="UP001549691"/>
    </source>
</evidence>
<dbReference type="InterPro" id="IPR021994">
    <property type="entry name" value="DUF3592"/>
</dbReference>
<evidence type="ECO:0000256" key="1">
    <source>
        <dbReference type="SAM" id="Phobius"/>
    </source>
</evidence>
<dbReference type="RefSeq" id="WP_354600465.1">
    <property type="nucleotide sequence ID" value="NZ_JBEWZI010000006.1"/>
</dbReference>
<dbReference type="Proteomes" id="UP001549691">
    <property type="component" value="Unassembled WGS sequence"/>
</dbReference>
<protein>
    <submittedName>
        <fullName evidence="3">DUF3592 domain-containing protein</fullName>
    </submittedName>
</protein>
<keyword evidence="1" id="KW-1133">Transmembrane helix</keyword>
<proteinExistence type="predicted"/>
<evidence type="ECO:0000259" key="2">
    <source>
        <dbReference type="Pfam" id="PF12158"/>
    </source>
</evidence>
<name>A0ABV2TJA7_9RHOO</name>
<dbReference type="Pfam" id="PF12158">
    <property type="entry name" value="DUF3592"/>
    <property type="match status" value="1"/>
</dbReference>
<keyword evidence="1" id="KW-0472">Membrane</keyword>
<organism evidence="3 4">
    <name type="scientific">Uliginosibacterium flavum</name>
    <dbReference type="NCBI Taxonomy" id="1396831"/>
    <lineage>
        <taxon>Bacteria</taxon>
        <taxon>Pseudomonadati</taxon>
        <taxon>Pseudomonadota</taxon>
        <taxon>Betaproteobacteria</taxon>
        <taxon>Rhodocyclales</taxon>
        <taxon>Zoogloeaceae</taxon>
        <taxon>Uliginosibacterium</taxon>
    </lineage>
</organism>
<keyword evidence="1" id="KW-0812">Transmembrane</keyword>
<gene>
    <name evidence="3" type="ORF">ABXR19_07375</name>
</gene>
<dbReference type="EMBL" id="JBEWZI010000006">
    <property type="protein sequence ID" value="MET7014006.1"/>
    <property type="molecule type" value="Genomic_DNA"/>
</dbReference>
<reference evidence="3 4" key="1">
    <citation type="submission" date="2024-07" db="EMBL/GenBank/DDBJ databases">
        <title>Uliginosibacterium flavum JJ3220;KACC:17644.</title>
        <authorList>
            <person name="Kim M.K."/>
        </authorList>
    </citation>
    <scope>NUCLEOTIDE SEQUENCE [LARGE SCALE GENOMIC DNA]</scope>
    <source>
        <strain evidence="3 4">KACC:17644</strain>
    </source>
</reference>
<comment type="caution">
    <text evidence="3">The sequence shown here is derived from an EMBL/GenBank/DDBJ whole genome shotgun (WGS) entry which is preliminary data.</text>
</comment>
<keyword evidence="4" id="KW-1185">Reference proteome</keyword>
<feature type="domain" description="DUF3592" evidence="2">
    <location>
        <begin position="42"/>
        <end position="109"/>
    </location>
</feature>
<feature type="transmembrane region" description="Helical" evidence="1">
    <location>
        <begin position="7"/>
        <end position="28"/>
    </location>
</feature>
<accession>A0ABV2TJA7</accession>
<sequence length="233" mass="26057">MKNPLKIFQYIFGGIGAVILIIALIWFANTRSFLSEAQRASGVILELVASESDDSTVYHPVVGYQTPDGENRFFKSSAGSNPPAYDEGEEVEVLYSPAKPDDARINSFFSLWGGPLIVGGLGLIFFAVGVGIWVIALRGTRREARLRKLGHVVEAAYLRVEENTGLEVNGTNPWRIVCQWQNPKTQKLHVFFSQNLWFNPESHIDRQNIPVFIDPLNPRSYCVDTSFLPKLAD</sequence>
<feature type="transmembrane region" description="Helical" evidence="1">
    <location>
        <begin position="116"/>
        <end position="137"/>
    </location>
</feature>
<evidence type="ECO:0000313" key="3">
    <source>
        <dbReference type="EMBL" id="MET7014006.1"/>
    </source>
</evidence>